<comment type="caution">
    <text evidence="1">The sequence shown here is derived from an EMBL/GenBank/DDBJ whole genome shotgun (WGS) entry which is preliminary data.</text>
</comment>
<reference evidence="1" key="1">
    <citation type="submission" date="2021-06" db="EMBL/GenBank/DDBJ databases">
        <authorList>
            <person name="Kallberg Y."/>
            <person name="Tangrot J."/>
            <person name="Rosling A."/>
        </authorList>
    </citation>
    <scope>NUCLEOTIDE SEQUENCE</scope>
    <source>
        <strain evidence="1">CL356</strain>
    </source>
</reference>
<evidence type="ECO:0000313" key="1">
    <source>
        <dbReference type="EMBL" id="CAG8698772.1"/>
    </source>
</evidence>
<protein>
    <submittedName>
        <fullName evidence="1">15062_t:CDS:1</fullName>
    </submittedName>
</protein>
<gene>
    <name evidence="1" type="ORF">ACOLOM_LOCUS10146</name>
</gene>
<organism evidence="1 2">
    <name type="scientific">Acaulospora colombiana</name>
    <dbReference type="NCBI Taxonomy" id="27376"/>
    <lineage>
        <taxon>Eukaryota</taxon>
        <taxon>Fungi</taxon>
        <taxon>Fungi incertae sedis</taxon>
        <taxon>Mucoromycota</taxon>
        <taxon>Glomeromycotina</taxon>
        <taxon>Glomeromycetes</taxon>
        <taxon>Diversisporales</taxon>
        <taxon>Acaulosporaceae</taxon>
        <taxon>Acaulospora</taxon>
    </lineage>
</organism>
<name>A0ACA9PAF1_9GLOM</name>
<dbReference type="EMBL" id="CAJVPT010031675">
    <property type="protein sequence ID" value="CAG8698772.1"/>
    <property type="molecule type" value="Genomic_DNA"/>
</dbReference>
<proteinExistence type="predicted"/>
<feature type="non-terminal residue" evidence="1">
    <location>
        <position position="258"/>
    </location>
</feature>
<accession>A0ACA9PAF1</accession>
<evidence type="ECO:0000313" key="2">
    <source>
        <dbReference type="Proteomes" id="UP000789525"/>
    </source>
</evidence>
<keyword evidence="2" id="KW-1185">Reference proteome</keyword>
<dbReference type="Proteomes" id="UP000789525">
    <property type="component" value="Unassembled WGS sequence"/>
</dbReference>
<sequence>MLVCQYANNGNLYQYLEKHFDILTWGDKKSIILEIAYGIKAIHDEDLIHSNLHPGNILRHVNRKTGDQHTYISDLGICNPVDERHTSKVYGVLPFVAPEVLQGSKCTKSSDIYSLAMLMWTIITGRKLYSDRPHDVYLILEICSELRPEIPRSTPHTLVDLIMKCWDSDPTKRPGIREVIFMLNWIPFSEGGPIELSTDPFPQHQNAIYASHLLYSHDTEERLRKLKEEGSRKLKEEIRKEDLEGFVEIINDLDVFVE</sequence>